<comment type="cofactor">
    <cofactor evidence="8">
        <name>heme b</name>
        <dbReference type="ChEBI" id="CHEBI:60344"/>
    </cofactor>
    <text evidence="8">Binds 1 heme b (iron(II)-protoporphyrin IX) group per subunit.</text>
</comment>
<keyword evidence="4 8" id="KW-0812">Transmembrane</keyword>
<keyword evidence="8" id="KW-0288">FMN</keyword>
<keyword evidence="6 8" id="KW-0408">Iron</keyword>
<evidence type="ECO:0000313" key="11">
    <source>
        <dbReference type="Proteomes" id="UP000192923"/>
    </source>
</evidence>
<gene>
    <name evidence="8" type="primary">msrQ</name>
    <name evidence="10" type="ORF">SAMN02949497_4201</name>
</gene>
<keyword evidence="3 8" id="KW-0349">Heme</keyword>
<protein>
    <recommendedName>
        <fullName evidence="8">Protein-methionine-sulfoxide reductase heme-binding subunit MsrQ</fullName>
    </recommendedName>
    <alternativeName>
        <fullName evidence="8">Flavocytochrome MsrQ</fullName>
    </alternativeName>
</protein>
<reference evidence="10 11" key="1">
    <citation type="submission" date="2016-12" db="EMBL/GenBank/DDBJ databases">
        <authorList>
            <person name="Song W.-J."/>
            <person name="Kurnit D.M."/>
        </authorList>
    </citation>
    <scope>NUCLEOTIDE SEQUENCE [LARGE SCALE GENOMIC DNA]</scope>
    <source>
        <strain evidence="10 11">175</strain>
    </source>
</reference>
<dbReference type="RefSeq" id="WP_085215652.1">
    <property type="nucleotide sequence ID" value="NZ_FXAM01000001.1"/>
</dbReference>
<feature type="transmembrane region" description="Helical" evidence="8">
    <location>
        <begin position="49"/>
        <end position="69"/>
    </location>
</feature>
<dbReference type="GO" id="GO:0020037">
    <property type="term" value="F:heme binding"/>
    <property type="evidence" value="ECO:0007669"/>
    <property type="project" value="UniProtKB-UniRule"/>
</dbReference>
<dbReference type="GO" id="GO:0009055">
    <property type="term" value="F:electron transfer activity"/>
    <property type="evidence" value="ECO:0007669"/>
    <property type="project" value="UniProtKB-UniRule"/>
</dbReference>
<keyword evidence="8" id="KW-0285">Flavoprotein</keyword>
<dbReference type="GO" id="GO:0046872">
    <property type="term" value="F:metal ion binding"/>
    <property type="evidence" value="ECO:0007669"/>
    <property type="project" value="UniProtKB-KW"/>
</dbReference>
<organism evidence="10 11">
    <name type="scientific">Methylomagnum ishizawai</name>
    <dbReference type="NCBI Taxonomy" id="1760988"/>
    <lineage>
        <taxon>Bacteria</taxon>
        <taxon>Pseudomonadati</taxon>
        <taxon>Pseudomonadota</taxon>
        <taxon>Gammaproteobacteria</taxon>
        <taxon>Methylococcales</taxon>
        <taxon>Methylococcaceae</taxon>
        <taxon>Methylomagnum</taxon>
    </lineage>
</organism>
<evidence type="ECO:0000256" key="4">
    <source>
        <dbReference type="ARBA" id="ARBA00022692"/>
    </source>
</evidence>
<evidence type="ECO:0000256" key="1">
    <source>
        <dbReference type="ARBA" id="ARBA00004141"/>
    </source>
</evidence>
<dbReference type="OrthoDB" id="9788328at2"/>
<comment type="subcellular location">
    <subcellularLocation>
        <location evidence="8">Cell membrane</location>
        <topology evidence="8">Multi-pass membrane protein</topology>
    </subcellularLocation>
    <subcellularLocation>
        <location evidence="1">Membrane</location>
        <topology evidence="1">Multi-pass membrane protein</topology>
    </subcellularLocation>
</comment>
<dbReference type="EMBL" id="FXAM01000001">
    <property type="protein sequence ID" value="SMF96793.1"/>
    <property type="molecule type" value="Genomic_DNA"/>
</dbReference>
<evidence type="ECO:0000256" key="6">
    <source>
        <dbReference type="ARBA" id="ARBA00023004"/>
    </source>
</evidence>
<dbReference type="InterPro" id="IPR013130">
    <property type="entry name" value="Fe3_Rdtase_TM_dom"/>
</dbReference>
<feature type="transmembrane region" description="Helical" evidence="8">
    <location>
        <begin position="114"/>
        <end position="133"/>
    </location>
</feature>
<keyword evidence="11" id="KW-1185">Reference proteome</keyword>
<evidence type="ECO:0000256" key="8">
    <source>
        <dbReference type="HAMAP-Rule" id="MF_01207"/>
    </source>
</evidence>
<keyword evidence="8" id="KW-0479">Metal-binding</keyword>
<evidence type="ECO:0000256" key="7">
    <source>
        <dbReference type="ARBA" id="ARBA00023136"/>
    </source>
</evidence>
<feature type="transmembrane region" description="Helical" evidence="8">
    <location>
        <begin position="154"/>
        <end position="170"/>
    </location>
</feature>
<keyword evidence="5 8" id="KW-1133">Transmembrane helix</keyword>
<dbReference type="STRING" id="1760988.SAMN02949497_4201"/>
<evidence type="ECO:0000256" key="2">
    <source>
        <dbReference type="ARBA" id="ARBA00022448"/>
    </source>
</evidence>
<keyword evidence="8" id="KW-1003">Cell membrane</keyword>
<comment type="similarity">
    <text evidence="8">Belongs to the MsrQ family.</text>
</comment>
<evidence type="ECO:0000313" key="10">
    <source>
        <dbReference type="EMBL" id="SMF96793.1"/>
    </source>
</evidence>
<feature type="transmembrane region" description="Helical" evidence="8">
    <location>
        <begin position="176"/>
        <end position="192"/>
    </location>
</feature>
<dbReference type="InterPro" id="IPR022837">
    <property type="entry name" value="MsrQ-like"/>
</dbReference>
<comment type="cofactor">
    <cofactor evidence="8">
        <name>FMN</name>
        <dbReference type="ChEBI" id="CHEBI:58210"/>
    </cofactor>
    <text evidence="8">Binds 1 FMN per subunit.</text>
</comment>
<dbReference type="GO" id="GO:0005886">
    <property type="term" value="C:plasma membrane"/>
    <property type="evidence" value="ECO:0007669"/>
    <property type="project" value="UniProtKB-SubCell"/>
</dbReference>
<dbReference type="AlphaFoldDB" id="A0A1Y6D7N6"/>
<dbReference type="Proteomes" id="UP000192923">
    <property type="component" value="Unassembled WGS sequence"/>
</dbReference>
<evidence type="ECO:0000256" key="5">
    <source>
        <dbReference type="ARBA" id="ARBA00022989"/>
    </source>
</evidence>
<accession>A0A1Y6D7N6</accession>
<feature type="domain" description="Ferric oxidoreductase" evidence="9">
    <location>
        <begin position="48"/>
        <end position="163"/>
    </location>
</feature>
<feature type="transmembrane region" description="Helical" evidence="8">
    <location>
        <begin position="12"/>
        <end position="37"/>
    </location>
</feature>
<feature type="transmembrane region" description="Helical" evidence="8">
    <location>
        <begin position="81"/>
        <end position="99"/>
    </location>
</feature>
<comment type="subunit">
    <text evidence="8">Heterodimer of a catalytic subunit (MsrP) and a heme-binding subunit (MsrQ).</text>
</comment>
<sequence>MRHPSPTQIAHLKLALFIACLIPGARLLAAAVLAVFGPDPVADITHTTGIWSLNLLMATLAVTPLRRLLGWNWLMRLRRTLALYAFFYACLHVLAYLIFDQFFDWREILKDIAFRPYIAAGCLAFVLMIPLALTSTHTMMKRMGGRNWKLLHRLTYGIAIAAVFHYLWLVKRDITVPAYYILALLGLFWARWTGTSLNPASYPVDPGPGLASRAAARTKTGARI</sequence>
<dbReference type="PANTHER" id="PTHR36964:SF1">
    <property type="entry name" value="PROTEIN-METHIONINE-SULFOXIDE REDUCTASE HEME-BINDING SUBUNIT MSRQ"/>
    <property type="match status" value="1"/>
</dbReference>
<dbReference type="GO" id="GO:0016679">
    <property type="term" value="F:oxidoreductase activity, acting on diphenols and related substances as donors"/>
    <property type="evidence" value="ECO:0007669"/>
    <property type="project" value="TreeGrafter"/>
</dbReference>
<keyword evidence="8" id="KW-0249">Electron transport</keyword>
<keyword evidence="2 8" id="KW-0813">Transport</keyword>
<dbReference type="GO" id="GO:0010181">
    <property type="term" value="F:FMN binding"/>
    <property type="evidence" value="ECO:0007669"/>
    <property type="project" value="UniProtKB-UniRule"/>
</dbReference>
<keyword evidence="7 8" id="KW-0472">Membrane</keyword>
<dbReference type="HAMAP" id="MF_01207">
    <property type="entry name" value="MsrQ"/>
    <property type="match status" value="1"/>
</dbReference>
<evidence type="ECO:0000256" key="3">
    <source>
        <dbReference type="ARBA" id="ARBA00022617"/>
    </source>
</evidence>
<dbReference type="Pfam" id="PF01794">
    <property type="entry name" value="Ferric_reduct"/>
    <property type="match status" value="1"/>
</dbReference>
<evidence type="ECO:0000259" key="9">
    <source>
        <dbReference type="Pfam" id="PF01794"/>
    </source>
</evidence>
<proteinExistence type="inferred from homology"/>
<dbReference type="GO" id="GO:0030091">
    <property type="term" value="P:protein repair"/>
    <property type="evidence" value="ECO:0007669"/>
    <property type="project" value="UniProtKB-UniRule"/>
</dbReference>
<comment type="function">
    <text evidence="8">Part of the MsrPQ system that repairs oxidized periplasmic proteins containing methionine sulfoxide residues (Met-O), using respiratory chain electrons. Thus protects these proteins from oxidative-stress damage caused by reactive species of oxygen and chlorine generated by the host defense mechanisms. MsrPQ is essential for the maintenance of envelope integrity under bleach stress, rescuing a wide series of structurally unrelated periplasmic proteins from methionine oxidation. MsrQ provides electrons for reduction to the reductase catalytic subunit MsrP, using the quinone pool of the respiratory chain.</text>
</comment>
<dbReference type="PANTHER" id="PTHR36964">
    <property type="entry name" value="PROTEIN-METHIONINE-SULFOXIDE REDUCTASE HEME-BINDING SUBUNIT MSRQ"/>
    <property type="match status" value="1"/>
</dbReference>
<name>A0A1Y6D7N6_9GAMM</name>